<dbReference type="InterPro" id="IPR008254">
    <property type="entry name" value="Flavodoxin/NO_synth"/>
</dbReference>
<dbReference type="Gene3D" id="3.40.50.80">
    <property type="entry name" value="Nucleotide-binding domain of ferredoxin-NADP reductase (FNR) module"/>
    <property type="match status" value="1"/>
</dbReference>
<dbReference type="GO" id="GO:0019344">
    <property type="term" value="P:cysteine biosynthetic process"/>
    <property type="evidence" value="ECO:0007669"/>
    <property type="project" value="UniProtKB-KW"/>
</dbReference>
<dbReference type="FunFam" id="3.40.50.80:FF:000001">
    <property type="entry name" value="NADPH--cytochrome P450 reductase 1"/>
    <property type="match status" value="1"/>
</dbReference>
<dbReference type="PRINTS" id="PR00371">
    <property type="entry name" value="FPNCR"/>
</dbReference>
<dbReference type="PROSITE" id="PS50902">
    <property type="entry name" value="FLAVODOXIN_LIKE"/>
    <property type="match status" value="1"/>
</dbReference>
<evidence type="ECO:0000313" key="14">
    <source>
        <dbReference type="Proteomes" id="UP000240572"/>
    </source>
</evidence>
<dbReference type="Gene3D" id="2.40.30.10">
    <property type="entry name" value="Translation factors"/>
    <property type="match status" value="1"/>
</dbReference>
<dbReference type="InterPro" id="IPR029039">
    <property type="entry name" value="Flavoprotein-like_sf"/>
</dbReference>
<evidence type="ECO:0000256" key="8">
    <source>
        <dbReference type="ARBA" id="ARBA00023002"/>
    </source>
</evidence>
<dbReference type="RefSeq" id="WP_106525429.1">
    <property type="nucleotide sequence ID" value="NZ_PYGD01000017.1"/>
</dbReference>
<evidence type="ECO:0000256" key="5">
    <source>
        <dbReference type="ARBA" id="ARBA00022643"/>
    </source>
</evidence>
<keyword evidence="9" id="KW-0028">Amino-acid biosynthesis</keyword>
<comment type="catalytic activity">
    <reaction evidence="10">
        <text>hydrogen sulfide + 3 NADP(+) + 3 H2O = sulfite + 3 NADPH + 4 H(+)</text>
        <dbReference type="Rhea" id="RHEA:13801"/>
        <dbReference type="ChEBI" id="CHEBI:15377"/>
        <dbReference type="ChEBI" id="CHEBI:15378"/>
        <dbReference type="ChEBI" id="CHEBI:17359"/>
        <dbReference type="ChEBI" id="CHEBI:29919"/>
        <dbReference type="ChEBI" id="CHEBI:57783"/>
        <dbReference type="ChEBI" id="CHEBI:58349"/>
        <dbReference type="EC" id="1.8.1.2"/>
    </reaction>
</comment>
<dbReference type="GO" id="GO:0010181">
    <property type="term" value="F:FMN binding"/>
    <property type="evidence" value="ECO:0007669"/>
    <property type="project" value="InterPro"/>
</dbReference>
<dbReference type="PANTHER" id="PTHR19384">
    <property type="entry name" value="NITRIC OXIDE SYNTHASE-RELATED"/>
    <property type="match status" value="1"/>
</dbReference>
<dbReference type="InterPro" id="IPR039261">
    <property type="entry name" value="FNR_nucleotide-bd"/>
</dbReference>
<comment type="cofactor">
    <cofactor evidence="2">
        <name>FAD</name>
        <dbReference type="ChEBI" id="CHEBI:57692"/>
    </cofactor>
</comment>
<dbReference type="CDD" id="cd06199">
    <property type="entry name" value="SiR"/>
    <property type="match status" value="1"/>
</dbReference>
<dbReference type="InterPro" id="IPR001709">
    <property type="entry name" value="Flavoprot_Pyr_Nucl_cyt_Rdtase"/>
</dbReference>
<keyword evidence="6" id="KW-0274">FAD</keyword>
<dbReference type="EMBL" id="PYGD01000017">
    <property type="protein sequence ID" value="PSK87420.1"/>
    <property type="molecule type" value="Genomic_DNA"/>
</dbReference>
<evidence type="ECO:0000256" key="10">
    <source>
        <dbReference type="ARBA" id="ARBA00052219"/>
    </source>
</evidence>
<dbReference type="InterPro" id="IPR023173">
    <property type="entry name" value="NADPH_Cyt_P450_Rdtase_alpha"/>
</dbReference>
<keyword evidence="14" id="KW-1185">Reference proteome</keyword>
<proteinExistence type="predicted"/>
<evidence type="ECO:0000256" key="1">
    <source>
        <dbReference type="ARBA" id="ARBA00001917"/>
    </source>
</evidence>
<accession>A0A2P8CR42</accession>
<dbReference type="AlphaFoldDB" id="A0A2P8CR42"/>
<dbReference type="EC" id="1.8.1.2" evidence="3"/>
<dbReference type="SUPFAM" id="SSF52343">
    <property type="entry name" value="Ferredoxin reductase-like, C-terminal NADP-linked domain"/>
    <property type="match status" value="1"/>
</dbReference>
<evidence type="ECO:0000259" key="12">
    <source>
        <dbReference type="PROSITE" id="PS51384"/>
    </source>
</evidence>
<keyword evidence="4" id="KW-0285">Flavoprotein</keyword>
<keyword evidence="5" id="KW-0288">FMN</keyword>
<evidence type="ECO:0000256" key="2">
    <source>
        <dbReference type="ARBA" id="ARBA00001974"/>
    </source>
</evidence>
<comment type="cofactor">
    <cofactor evidence="1">
        <name>FMN</name>
        <dbReference type="ChEBI" id="CHEBI:58210"/>
    </cofactor>
</comment>
<dbReference type="GO" id="GO:0005829">
    <property type="term" value="C:cytosol"/>
    <property type="evidence" value="ECO:0007669"/>
    <property type="project" value="TreeGrafter"/>
</dbReference>
<keyword evidence="7" id="KW-0521">NADP</keyword>
<evidence type="ECO:0000256" key="3">
    <source>
        <dbReference type="ARBA" id="ARBA00012604"/>
    </source>
</evidence>
<evidence type="ECO:0000259" key="11">
    <source>
        <dbReference type="PROSITE" id="PS50902"/>
    </source>
</evidence>
<dbReference type="Proteomes" id="UP000240572">
    <property type="component" value="Unassembled WGS sequence"/>
</dbReference>
<dbReference type="GO" id="GO:0004783">
    <property type="term" value="F:sulfite reductase (NADPH) activity"/>
    <property type="evidence" value="ECO:0007669"/>
    <property type="project" value="UniProtKB-EC"/>
</dbReference>
<dbReference type="PRINTS" id="PR00369">
    <property type="entry name" value="FLAVODOXIN"/>
</dbReference>
<evidence type="ECO:0000256" key="4">
    <source>
        <dbReference type="ARBA" id="ARBA00022630"/>
    </source>
</evidence>
<evidence type="ECO:0000256" key="9">
    <source>
        <dbReference type="ARBA" id="ARBA00023192"/>
    </source>
</evidence>
<feature type="domain" description="FAD-binding FR-type" evidence="12">
    <location>
        <begin position="212"/>
        <end position="412"/>
    </location>
</feature>
<evidence type="ECO:0000256" key="7">
    <source>
        <dbReference type="ARBA" id="ARBA00022857"/>
    </source>
</evidence>
<dbReference type="InterPro" id="IPR017938">
    <property type="entry name" value="Riboflavin_synthase-like_b-brl"/>
</dbReference>
<name>A0A2P8CR42_9BACT</name>
<dbReference type="OrthoDB" id="9789468at2"/>
<dbReference type="InterPro" id="IPR017927">
    <property type="entry name" value="FAD-bd_FR_type"/>
</dbReference>
<evidence type="ECO:0000313" key="13">
    <source>
        <dbReference type="EMBL" id="PSK87420.1"/>
    </source>
</evidence>
<organism evidence="13 14">
    <name type="scientific">Taibaiella chishuiensis</name>
    <dbReference type="NCBI Taxonomy" id="1434707"/>
    <lineage>
        <taxon>Bacteria</taxon>
        <taxon>Pseudomonadati</taxon>
        <taxon>Bacteroidota</taxon>
        <taxon>Chitinophagia</taxon>
        <taxon>Chitinophagales</taxon>
        <taxon>Chitinophagaceae</taxon>
        <taxon>Taibaiella</taxon>
    </lineage>
</organism>
<evidence type="ECO:0000256" key="6">
    <source>
        <dbReference type="ARBA" id="ARBA00022827"/>
    </source>
</evidence>
<dbReference type="GO" id="GO:0050660">
    <property type="term" value="F:flavin adenine dinucleotide binding"/>
    <property type="evidence" value="ECO:0007669"/>
    <property type="project" value="TreeGrafter"/>
</dbReference>
<dbReference type="Pfam" id="PF00667">
    <property type="entry name" value="FAD_binding_1"/>
    <property type="match status" value="1"/>
</dbReference>
<dbReference type="SUPFAM" id="SSF52218">
    <property type="entry name" value="Flavoproteins"/>
    <property type="match status" value="1"/>
</dbReference>
<dbReference type="Gene3D" id="1.20.990.10">
    <property type="entry name" value="NADPH-cytochrome p450 Reductase, Chain A, domain 3"/>
    <property type="match status" value="1"/>
</dbReference>
<dbReference type="InterPro" id="IPR003097">
    <property type="entry name" value="CysJ-like_FAD-binding"/>
</dbReference>
<keyword evidence="9" id="KW-0198">Cysteine biosynthesis</keyword>
<dbReference type="Gene3D" id="3.40.50.360">
    <property type="match status" value="1"/>
</dbReference>
<gene>
    <name evidence="13" type="ORF">B0I18_11720</name>
</gene>
<dbReference type="SUPFAM" id="SSF63380">
    <property type="entry name" value="Riboflavin synthase domain-like"/>
    <property type="match status" value="1"/>
</dbReference>
<comment type="caution">
    <text evidence="13">The sequence shown here is derived from an EMBL/GenBank/DDBJ whole genome shotgun (WGS) entry which is preliminary data.</text>
</comment>
<feature type="domain" description="Flavodoxin-like" evidence="11">
    <location>
        <begin position="53"/>
        <end position="190"/>
    </location>
</feature>
<dbReference type="InterPro" id="IPR001433">
    <property type="entry name" value="OxRdtase_FAD/NAD-bd"/>
</dbReference>
<protein>
    <recommendedName>
        <fullName evidence="3">assimilatory sulfite reductase (NADPH)</fullName>
        <ecNumber evidence="3">1.8.1.2</ecNumber>
    </recommendedName>
</protein>
<sequence length="562" mass="61707">MLAAMKRTAWNELTANASPSELAWMNGYLEGLLAATQQVQPEHNIPAAVPSKLSILFGTETGNAKSLATKLAATARKAGHIVKLTALDQYRLTDLQQESRLIVVISTQGDGEPPAQARAFYDHIHDTNTNLPGLQYAVLGLGDSAYPLFCQTGIDVDRQLERAGGQRLAPLQLCDTDYETTATTWFATTLQQLRQQQPQPVTLAANTTGHNKAIHSGRVRSHINLNDTGSAKETYHIELEAAGVYYEPGDALGIVPANPGALVTGIIDLLGLQPDTRITYKGQDSTLYELLHRKLNITYLPGRVVRGYAALSKQEIPEIKIGLAHLLQIYPLPPGTPPEAVIGLLEPVAPRLYSISSAPAAHEGTIHLTVSKDRFQLNGQEQYGLCSGYLSGLNEGDELSFYVHPNKAFRLPETDRDIIMIGPGTGIAPFRSFLAQREASGGNGRNWLFFGDQHFNTDFLYQSEIQSWHETGLLNRVNVAFSRDQEHKIYVQDKMREHAAALYQWLEEGASLYICGAKAPMSVDVEQTLLQIIAAQGGHTDAAAEAYLEQLKVTSRYHKDVY</sequence>
<reference evidence="13 14" key="1">
    <citation type="submission" date="2018-03" db="EMBL/GenBank/DDBJ databases">
        <title>Genomic Encyclopedia of Type Strains, Phase III (KMG-III): the genomes of soil and plant-associated and newly described type strains.</title>
        <authorList>
            <person name="Whitman W."/>
        </authorList>
    </citation>
    <scope>NUCLEOTIDE SEQUENCE [LARGE SCALE GENOMIC DNA]</scope>
    <source>
        <strain evidence="13 14">CGMCC 1.12700</strain>
    </source>
</reference>
<dbReference type="Pfam" id="PF00258">
    <property type="entry name" value="Flavodoxin_1"/>
    <property type="match status" value="1"/>
</dbReference>
<keyword evidence="8" id="KW-0560">Oxidoreductase</keyword>
<dbReference type="PANTHER" id="PTHR19384:SF128">
    <property type="entry name" value="NADPH OXIDOREDUCTASE A"/>
    <property type="match status" value="1"/>
</dbReference>
<dbReference type="InterPro" id="IPR001094">
    <property type="entry name" value="Flavdoxin-like"/>
</dbReference>
<dbReference type="Pfam" id="PF00175">
    <property type="entry name" value="NAD_binding_1"/>
    <property type="match status" value="1"/>
</dbReference>
<dbReference type="PROSITE" id="PS51384">
    <property type="entry name" value="FAD_FR"/>
    <property type="match status" value="1"/>
</dbReference>